<name>A0A4P6Q6H0_9ACTN</name>
<feature type="domain" description="Mycothiol-dependent maleylpyruvate isomerase metal-binding" evidence="1">
    <location>
        <begin position="11"/>
        <end position="126"/>
    </location>
</feature>
<dbReference type="Pfam" id="PF11716">
    <property type="entry name" value="MDMPI_N"/>
    <property type="match status" value="1"/>
</dbReference>
<evidence type="ECO:0000313" key="2">
    <source>
        <dbReference type="EMBL" id="QBI56366.1"/>
    </source>
</evidence>
<dbReference type="InterPro" id="IPR034660">
    <property type="entry name" value="DinB/YfiT-like"/>
</dbReference>
<dbReference type="SUPFAM" id="SSF109854">
    <property type="entry name" value="DinB/YfiT-like putative metalloenzymes"/>
    <property type="match status" value="1"/>
</dbReference>
<dbReference type="EMBL" id="CP036455">
    <property type="protein sequence ID" value="QBI56366.1"/>
    <property type="molecule type" value="Genomic_DNA"/>
</dbReference>
<reference evidence="2 3" key="1">
    <citation type="submission" date="2019-02" db="EMBL/GenBank/DDBJ databases">
        <authorList>
            <person name="Khodamoradi S."/>
            <person name="Hahnke R.L."/>
            <person name="Kaempfer P."/>
            <person name="Schumann P."/>
            <person name="Rohde M."/>
            <person name="Steinert M."/>
            <person name="Luzhetskyy A."/>
            <person name="Wink J."/>
            <person name="Ruckert C."/>
        </authorList>
    </citation>
    <scope>NUCLEOTIDE SEQUENCE [LARGE SCALE GENOMIC DNA]</scope>
    <source>
        <strain evidence="2 3">M2</strain>
    </source>
</reference>
<dbReference type="InterPro" id="IPR017520">
    <property type="entry name" value="CHP03086"/>
</dbReference>
<gene>
    <name evidence="2" type="ORF">EKD16_23065</name>
</gene>
<sequence>MDTESIPEHYRKLAAEFTRRVEGVPADRWESPSPCAGWTARDVLRHMIDNHTAMPSHAGMKLELTESVDDAPVAAWHEARAALQEVLNDPAKAAAEYDGYFGRISVGSTVDQFLAFDLVVHSWDLARATGQDETLPADEVERTFEMARGLGDNLRMEGVCGPEVEVPESASEQDRMLAFVGRRP</sequence>
<dbReference type="Proteomes" id="UP000292235">
    <property type="component" value="Chromosome"/>
</dbReference>
<dbReference type="NCBIfam" id="TIGR03086">
    <property type="entry name" value="TIGR03086 family metal-binding protein"/>
    <property type="match status" value="1"/>
</dbReference>
<dbReference type="GO" id="GO:0046872">
    <property type="term" value="F:metal ion binding"/>
    <property type="evidence" value="ECO:0007669"/>
    <property type="project" value="InterPro"/>
</dbReference>
<dbReference type="NCBIfam" id="TIGR03083">
    <property type="entry name" value="maleylpyruvate isomerase family mycothiol-dependent enzyme"/>
    <property type="match status" value="1"/>
</dbReference>
<evidence type="ECO:0000259" key="1">
    <source>
        <dbReference type="Pfam" id="PF11716"/>
    </source>
</evidence>
<organism evidence="2 3">
    <name type="scientific">Streptomonospora litoralis</name>
    <dbReference type="NCBI Taxonomy" id="2498135"/>
    <lineage>
        <taxon>Bacteria</taxon>
        <taxon>Bacillati</taxon>
        <taxon>Actinomycetota</taxon>
        <taxon>Actinomycetes</taxon>
        <taxon>Streptosporangiales</taxon>
        <taxon>Nocardiopsidaceae</taxon>
        <taxon>Streptomonospora</taxon>
    </lineage>
</organism>
<dbReference type="InterPro" id="IPR017517">
    <property type="entry name" value="Maleyloyr_isom"/>
</dbReference>
<protein>
    <recommendedName>
        <fullName evidence="1">Mycothiol-dependent maleylpyruvate isomerase metal-binding domain-containing protein</fullName>
    </recommendedName>
</protein>
<dbReference type="AlphaFoldDB" id="A0A4P6Q6H0"/>
<proteinExistence type="predicted"/>
<dbReference type="OrthoDB" id="5185819at2"/>
<dbReference type="InterPro" id="IPR024344">
    <property type="entry name" value="MDMPI_metal-binding"/>
</dbReference>
<dbReference type="RefSeq" id="WP_131101204.1">
    <property type="nucleotide sequence ID" value="NZ_CP036455.1"/>
</dbReference>
<keyword evidence="3" id="KW-1185">Reference proteome</keyword>
<dbReference type="Gene3D" id="1.20.120.450">
    <property type="entry name" value="dinb family like domain"/>
    <property type="match status" value="1"/>
</dbReference>
<accession>A0A4P6Q6H0</accession>
<dbReference type="KEGG" id="strr:EKD16_23065"/>
<evidence type="ECO:0000313" key="3">
    <source>
        <dbReference type="Proteomes" id="UP000292235"/>
    </source>
</evidence>